<sequence>MATKEQSPSGGVVGNQQLQQQQPFTNGNVEEKITEFQRNITSTIAPGVKRKAVVLERPNIGALFSSDEINFLVYRYLVENGYQHTAWTFGSESNVHNAQIDNNQVPKGALIRVLQKGVFFAEAELYSLMDGEAIEKYEKTTGTVSLIESGMFQLFLKEAIIVSFFSIF</sequence>
<name>A0AC34G8H0_9BILA</name>
<evidence type="ECO:0000313" key="2">
    <source>
        <dbReference type="WBParaSite" id="ES5_v2.g25868.t1"/>
    </source>
</evidence>
<dbReference type="Proteomes" id="UP000887579">
    <property type="component" value="Unplaced"/>
</dbReference>
<organism evidence="1 2">
    <name type="scientific">Panagrolaimus sp. ES5</name>
    <dbReference type="NCBI Taxonomy" id="591445"/>
    <lineage>
        <taxon>Eukaryota</taxon>
        <taxon>Metazoa</taxon>
        <taxon>Ecdysozoa</taxon>
        <taxon>Nematoda</taxon>
        <taxon>Chromadorea</taxon>
        <taxon>Rhabditida</taxon>
        <taxon>Tylenchina</taxon>
        <taxon>Panagrolaimomorpha</taxon>
        <taxon>Panagrolaimoidea</taxon>
        <taxon>Panagrolaimidae</taxon>
        <taxon>Panagrolaimus</taxon>
    </lineage>
</organism>
<dbReference type="WBParaSite" id="ES5_v2.g25868.t1">
    <property type="protein sequence ID" value="ES5_v2.g25868.t1"/>
    <property type="gene ID" value="ES5_v2.g25868"/>
</dbReference>
<reference evidence="2" key="1">
    <citation type="submission" date="2022-11" db="UniProtKB">
        <authorList>
            <consortium name="WormBaseParasite"/>
        </authorList>
    </citation>
    <scope>IDENTIFICATION</scope>
</reference>
<accession>A0AC34G8H0</accession>
<protein>
    <submittedName>
        <fullName evidence="2">LisH domain-containing protein</fullName>
    </submittedName>
</protein>
<evidence type="ECO:0000313" key="1">
    <source>
        <dbReference type="Proteomes" id="UP000887579"/>
    </source>
</evidence>
<proteinExistence type="predicted"/>